<feature type="transmembrane region" description="Helical" evidence="1">
    <location>
        <begin position="461"/>
        <end position="479"/>
    </location>
</feature>
<proteinExistence type="predicted"/>
<evidence type="ECO:0000313" key="2">
    <source>
        <dbReference type="EMBL" id="OLP88432.1"/>
    </source>
</evidence>
<keyword evidence="1" id="KW-1133">Transmembrane helix</keyword>
<comment type="caution">
    <text evidence="2">The sequence shown here is derived from an EMBL/GenBank/DDBJ whole genome shotgun (WGS) entry which is preliminary data.</text>
</comment>
<reference evidence="2 3" key="1">
    <citation type="submission" date="2016-02" db="EMBL/GenBank/DDBJ databases">
        <title>Genome analysis of coral dinoflagellate symbionts highlights evolutionary adaptations to a symbiotic lifestyle.</title>
        <authorList>
            <person name="Aranda M."/>
            <person name="Li Y."/>
            <person name="Liew Y.J."/>
            <person name="Baumgarten S."/>
            <person name="Simakov O."/>
            <person name="Wilson M."/>
            <person name="Piel J."/>
            <person name="Ashoor H."/>
            <person name="Bougouffa S."/>
            <person name="Bajic V.B."/>
            <person name="Ryu T."/>
            <person name="Ravasi T."/>
            <person name="Bayer T."/>
            <person name="Micklem G."/>
            <person name="Kim H."/>
            <person name="Bhak J."/>
            <person name="Lajeunesse T.C."/>
            <person name="Voolstra C.R."/>
        </authorList>
    </citation>
    <scope>NUCLEOTIDE SEQUENCE [LARGE SCALE GENOMIC DNA]</scope>
    <source>
        <strain evidence="2 3">CCMP2467</strain>
    </source>
</reference>
<evidence type="ECO:0000313" key="3">
    <source>
        <dbReference type="Proteomes" id="UP000186817"/>
    </source>
</evidence>
<keyword evidence="3" id="KW-1185">Reference proteome</keyword>
<protein>
    <recommendedName>
        <fullName evidence="4">Fatty acid desaturase domain-containing protein</fullName>
    </recommendedName>
</protein>
<dbReference type="Proteomes" id="UP000186817">
    <property type="component" value="Unassembled WGS sequence"/>
</dbReference>
<organism evidence="2 3">
    <name type="scientific">Symbiodinium microadriaticum</name>
    <name type="common">Dinoflagellate</name>
    <name type="synonym">Zooxanthella microadriatica</name>
    <dbReference type="NCBI Taxonomy" id="2951"/>
    <lineage>
        <taxon>Eukaryota</taxon>
        <taxon>Sar</taxon>
        <taxon>Alveolata</taxon>
        <taxon>Dinophyceae</taxon>
        <taxon>Suessiales</taxon>
        <taxon>Symbiodiniaceae</taxon>
        <taxon>Symbiodinium</taxon>
    </lineage>
</organism>
<evidence type="ECO:0008006" key="4">
    <source>
        <dbReference type="Google" id="ProtNLM"/>
    </source>
</evidence>
<dbReference type="EMBL" id="LSRX01000815">
    <property type="protein sequence ID" value="OLP88432.1"/>
    <property type="molecule type" value="Genomic_DNA"/>
</dbReference>
<keyword evidence="1" id="KW-0812">Transmembrane</keyword>
<accession>A0A1Q9CZU3</accession>
<keyword evidence="1" id="KW-0472">Membrane</keyword>
<evidence type="ECO:0000256" key="1">
    <source>
        <dbReference type="SAM" id="Phobius"/>
    </source>
</evidence>
<sequence length="855" mass="94997">MNCSDFSSSYMGFISRVTCEAGVIKADATTCFLSVSSVCEKPCASLVAGDPGTPVVVAGTVTQAEVTVVESAVAFALPAMEGVSKDELQAAMDTPATKQAYAKTLQSSLGVENLEDIIILLIQVLESVSAGPDLRSLEVKPTFQFSAAIVPMATSAPLLGKQGKAAHSKASIFYGADEYLEELKKKYEHDHEIAALKNALPGEGDPNAAGVAQSNDKMLSVQKNDENRSLKTNRLFPTPNKPDPMPQNLAFLFTKITPDGGAALDTSFGSQRWNVLTAIFFTQVLMVIGYCAALATFPDYWWTCTLCFGLPFSYIAIQNIYIDHDVMHGATFPVYEWQRFLTHPFADFFSLPWEEFVLEHNRHHASTVDLLIQGEFGWDPEEFHYALQQWAGPWSSNWYKYLLTVPFIPVIHFFGLNDTGSLFALEWWMHFPDEGAGGKCNKELPGLFWSKWIPRRVKHNAFVLSLWACVWLLGTYPLGRPLSEGWRFMFTVSVFARIGYSAAWMFITNFTHSLPWNEFLAQDPGRTWPVLHNVMAMVLGGKHRWNEMLFHDVHHAFPNAVGTLSQRGRFHGWEKETQMQKTQKKRSMMMKPVEFEWVGPVSELLGGAFEVNVEFQLRTMEADAVEDNGVQVKYTKAPKWKLSSFRSSQRLPEAGRQISAEPREGKVWNGILALTRGEWPMEEPVAAISELDADGVMVIMVNITSNATDFLSPEAASCRANLRIACVSFGARMVEDEIDTMGLAAAVIGGSCSKDALTVRQQGRNCTPSMGGDWLLGEEEAEGEEYSEGSNHVANMPGGFDYEARHCISLNLHWVRGGIFTPPNVMMVVTRMVMMAMMLIHAENAMEVDHGGDVV</sequence>
<name>A0A1Q9CZU3_SYMMI</name>
<gene>
    <name evidence="2" type="ORF">AK812_SmicGene30249</name>
</gene>
<feature type="transmembrane region" description="Helical" evidence="1">
    <location>
        <begin position="273"/>
        <end position="294"/>
    </location>
</feature>
<feature type="transmembrane region" description="Helical" evidence="1">
    <location>
        <begin position="300"/>
        <end position="317"/>
    </location>
</feature>
<dbReference type="AlphaFoldDB" id="A0A1Q9CZU3"/>